<dbReference type="EMBL" id="JAUMKJ010000007">
    <property type="protein sequence ID" value="MDO3676797.1"/>
    <property type="molecule type" value="Genomic_DNA"/>
</dbReference>
<name>A0ABT8V5T6_9BACL</name>
<keyword evidence="1" id="KW-0378">Hydrolase</keyword>
<dbReference type="SUPFAM" id="SSF56784">
    <property type="entry name" value="HAD-like"/>
    <property type="match status" value="1"/>
</dbReference>
<comment type="caution">
    <text evidence="1">The sequence shown here is derived from an EMBL/GenBank/DDBJ whole genome shotgun (WGS) entry which is preliminary data.</text>
</comment>
<evidence type="ECO:0000313" key="2">
    <source>
        <dbReference type="Proteomes" id="UP001168883"/>
    </source>
</evidence>
<dbReference type="Pfam" id="PF08282">
    <property type="entry name" value="Hydrolase_3"/>
    <property type="match status" value="1"/>
</dbReference>
<evidence type="ECO:0000313" key="1">
    <source>
        <dbReference type="EMBL" id="MDO3676797.1"/>
    </source>
</evidence>
<organism evidence="1 2">
    <name type="scientific">Paenibacillus ehimensis</name>
    <dbReference type="NCBI Taxonomy" id="79264"/>
    <lineage>
        <taxon>Bacteria</taxon>
        <taxon>Bacillati</taxon>
        <taxon>Bacillota</taxon>
        <taxon>Bacilli</taxon>
        <taxon>Bacillales</taxon>
        <taxon>Paenibacillaceae</taxon>
        <taxon>Paenibacillus</taxon>
    </lineage>
</organism>
<dbReference type="RefSeq" id="WP_025848410.1">
    <property type="nucleotide sequence ID" value="NZ_JAUMKJ010000007.1"/>
</dbReference>
<dbReference type="Proteomes" id="UP001168883">
    <property type="component" value="Unassembled WGS sequence"/>
</dbReference>
<dbReference type="PANTHER" id="PTHR10000">
    <property type="entry name" value="PHOSPHOSERINE PHOSPHATASE"/>
    <property type="match status" value="1"/>
</dbReference>
<protein>
    <submittedName>
        <fullName evidence="1">HAD family hydrolase</fullName>
        <ecNumber evidence="1">3.1.3.-</ecNumber>
    </submittedName>
</protein>
<dbReference type="PANTHER" id="PTHR10000:SF8">
    <property type="entry name" value="HAD SUPERFAMILY HYDROLASE-LIKE, TYPE 3"/>
    <property type="match status" value="1"/>
</dbReference>
<dbReference type="EC" id="3.1.3.-" evidence="1"/>
<proteinExistence type="predicted"/>
<accession>A0ABT8V5T6</accession>
<dbReference type="Gene3D" id="3.30.1240.10">
    <property type="match status" value="1"/>
</dbReference>
<dbReference type="InterPro" id="IPR023214">
    <property type="entry name" value="HAD_sf"/>
</dbReference>
<gene>
    <name evidence="1" type="ORF">Q3C12_07255</name>
</gene>
<keyword evidence="2" id="KW-1185">Reference proteome</keyword>
<sequence>MRLTSKERIIHNLDGVKRIVFDIDGTLKLPGIPMKPAMIELFNRLTELVPVSLATARTVLSVRRFLRKNVLRMNCPVICFNGRTVYDYGQGRSLYEASIDMKDVRLIQEACGRSGDIIFEQGESAYATSEAGACLYAEDWKIGREAVRVIGGELPPAPPVTIVLMPGQTDMLERLEKIMPEVSSSLIVAKQRTTDWYEVKRGGITKAVGLQALCRAAGESPGQCLVFGDEENDCEMFEIAGLSVAVNQANEKLIALADAYCEHDMEELLDRIASQMTMTIGRPHNGLDIGNRG</sequence>
<dbReference type="Gene3D" id="3.40.50.1000">
    <property type="entry name" value="HAD superfamily/HAD-like"/>
    <property type="match status" value="1"/>
</dbReference>
<dbReference type="GO" id="GO:0016787">
    <property type="term" value="F:hydrolase activity"/>
    <property type="evidence" value="ECO:0007669"/>
    <property type="project" value="UniProtKB-KW"/>
</dbReference>
<reference evidence="1" key="1">
    <citation type="submission" date="2023-07" db="EMBL/GenBank/DDBJ databases">
        <authorList>
            <person name="Aktuganov G."/>
            <person name="Boyko T."/>
            <person name="Delegan Y."/>
            <person name="Galimzianova N."/>
            <person name="Gilvanova E."/>
            <person name="Korobov V."/>
            <person name="Kuzmina L."/>
            <person name="Melentiev A."/>
            <person name="Milman P."/>
            <person name="Ryabova A."/>
            <person name="Stupak E."/>
            <person name="Yasakov T."/>
            <person name="Zharikova N."/>
            <person name="Zhurenko E."/>
        </authorList>
    </citation>
    <scope>NUCLEOTIDE SEQUENCE</scope>
    <source>
        <strain evidence="1">IB-739</strain>
    </source>
</reference>
<dbReference type="InterPro" id="IPR036412">
    <property type="entry name" value="HAD-like_sf"/>
</dbReference>